<dbReference type="Gene3D" id="3.30.1330.50">
    <property type="entry name" value="2-C-methyl-D-erythritol 2,4-cyclodiphosphate synthase"/>
    <property type="match status" value="1"/>
</dbReference>
<comment type="cofactor">
    <cofactor evidence="2">
        <name>a divalent metal cation</name>
        <dbReference type="ChEBI" id="CHEBI:60240"/>
    </cofactor>
</comment>
<evidence type="ECO:0000313" key="9">
    <source>
        <dbReference type="EMBL" id="SVE39432.1"/>
    </source>
</evidence>
<dbReference type="CDD" id="cd00554">
    <property type="entry name" value="MECDP_synthase"/>
    <property type="match status" value="1"/>
</dbReference>
<dbReference type="HAMAP" id="MF_00107">
    <property type="entry name" value="IspF"/>
    <property type="match status" value="1"/>
</dbReference>
<dbReference type="FunFam" id="3.30.1330.50:FF:000003">
    <property type="entry name" value="2-C-methyl-D-erythritol 2,4-cyclodiphosphate synthase"/>
    <property type="match status" value="1"/>
</dbReference>
<dbReference type="InterPro" id="IPR003526">
    <property type="entry name" value="MECDP_synthase"/>
</dbReference>
<dbReference type="PANTHER" id="PTHR43181:SF1">
    <property type="entry name" value="2-C-METHYL-D-ERYTHRITOL 2,4-CYCLODIPHOSPHATE SYNTHASE, CHLOROPLASTIC"/>
    <property type="match status" value="1"/>
</dbReference>
<protein>
    <recommendedName>
        <fullName evidence="4">2-C-methyl-D-erythritol 2,4-cyclodiphosphate synthase</fullName>
        <ecNumber evidence="4">4.6.1.12</ecNumber>
    </recommendedName>
</protein>
<dbReference type="UniPathway" id="UPA00056">
    <property type="reaction ID" value="UER00095"/>
</dbReference>
<keyword evidence="7" id="KW-0456">Lyase</keyword>
<feature type="domain" description="2-C-methyl-D-erythritol 2,4-cyclodiphosphate synthase" evidence="8">
    <location>
        <begin position="4"/>
        <end position="156"/>
    </location>
</feature>
<name>A0A383D4M4_9ZZZZ</name>
<dbReference type="SUPFAM" id="SSF69765">
    <property type="entry name" value="IpsF-like"/>
    <property type="match status" value="1"/>
</dbReference>
<accession>A0A383D4M4</accession>
<evidence type="ECO:0000256" key="1">
    <source>
        <dbReference type="ARBA" id="ARBA00000200"/>
    </source>
</evidence>
<feature type="non-terminal residue" evidence="9">
    <location>
        <position position="158"/>
    </location>
</feature>
<gene>
    <name evidence="9" type="ORF">METZ01_LOCUS492286</name>
</gene>
<dbReference type="PROSITE" id="PS01350">
    <property type="entry name" value="ISPF"/>
    <property type="match status" value="1"/>
</dbReference>
<dbReference type="EC" id="4.6.1.12" evidence="4"/>
<dbReference type="GO" id="GO:0019288">
    <property type="term" value="P:isopentenyl diphosphate biosynthetic process, methylerythritol 4-phosphate pathway"/>
    <property type="evidence" value="ECO:0007669"/>
    <property type="project" value="UniProtKB-UniPathway"/>
</dbReference>
<dbReference type="EMBL" id="UINC01214276">
    <property type="protein sequence ID" value="SVE39432.1"/>
    <property type="molecule type" value="Genomic_DNA"/>
</dbReference>
<dbReference type="InterPro" id="IPR036571">
    <property type="entry name" value="MECDP_synthase_sf"/>
</dbReference>
<keyword evidence="5" id="KW-0479">Metal-binding</keyword>
<dbReference type="PANTHER" id="PTHR43181">
    <property type="entry name" value="2-C-METHYL-D-ERYTHRITOL 2,4-CYCLODIPHOSPHATE SYNTHASE, CHLOROPLASTIC"/>
    <property type="match status" value="1"/>
</dbReference>
<dbReference type="Pfam" id="PF02542">
    <property type="entry name" value="YgbB"/>
    <property type="match status" value="1"/>
</dbReference>
<organism evidence="9">
    <name type="scientific">marine metagenome</name>
    <dbReference type="NCBI Taxonomy" id="408172"/>
    <lineage>
        <taxon>unclassified sequences</taxon>
        <taxon>metagenomes</taxon>
        <taxon>ecological metagenomes</taxon>
    </lineage>
</organism>
<proteinExistence type="inferred from homology"/>
<evidence type="ECO:0000259" key="8">
    <source>
        <dbReference type="Pfam" id="PF02542"/>
    </source>
</evidence>
<evidence type="ECO:0000256" key="2">
    <source>
        <dbReference type="ARBA" id="ARBA00001968"/>
    </source>
</evidence>
<evidence type="ECO:0000256" key="5">
    <source>
        <dbReference type="ARBA" id="ARBA00022723"/>
    </source>
</evidence>
<evidence type="ECO:0000256" key="3">
    <source>
        <dbReference type="ARBA" id="ARBA00004709"/>
    </source>
</evidence>
<keyword evidence="6" id="KW-0414">Isoprene biosynthesis</keyword>
<comment type="catalytic activity">
    <reaction evidence="1">
        <text>4-CDP-2-C-methyl-D-erythritol 2-phosphate = 2-C-methyl-D-erythritol 2,4-cyclic diphosphate + CMP</text>
        <dbReference type="Rhea" id="RHEA:23864"/>
        <dbReference type="ChEBI" id="CHEBI:57919"/>
        <dbReference type="ChEBI" id="CHEBI:58483"/>
        <dbReference type="ChEBI" id="CHEBI:60377"/>
        <dbReference type="EC" id="4.6.1.12"/>
    </reaction>
</comment>
<comment type="pathway">
    <text evidence="3">Isoprenoid biosynthesis; isopentenyl diphosphate biosynthesis via DXP pathway; isopentenyl diphosphate from 1-deoxy-D-xylulose 5-phosphate: step 4/6.</text>
</comment>
<dbReference type="NCBIfam" id="TIGR00151">
    <property type="entry name" value="ispF"/>
    <property type="match status" value="1"/>
</dbReference>
<evidence type="ECO:0000256" key="7">
    <source>
        <dbReference type="ARBA" id="ARBA00023239"/>
    </source>
</evidence>
<dbReference type="GO" id="GO:0008685">
    <property type="term" value="F:2-C-methyl-D-erythritol 2,4-cyclodiphosphate synthase activity"/>
    <property type="evidence" value="ECO:0007669"/>
    <property type="project" value="UniProtKB-EC"/>
</dbReference>
<dbReference type="GO" id="GO:0046872">
    <property type="term" value="F:metal ion binding"/>
    <property type="evidence" value="ECO:0007669"/>
    <property type="project" value="UniProtKB-KW"/>
</dbReference>
<dbReference type="InterPro" id="IPR020555">
    <property type="entry name" value="MECDP_synthase_CS"/>
</dbReference>
<evidence type="ECO:0000256" key="6">
    <source>
        <dbReference type="ARBA" id="ARBA00023229"/>
    </source>
</evidence>
<dbReference type="GO" id="GO:0016114">
    <property type="term" value="P:terpenoid biosynthetic process"/>
    <property type="evidence" value="ECO:0007669"/>
    <property type="project" value="InterPro"/>
</dbReference>
<reference evidence="9" key="1">
    <citation type="submission" date="2018-05" db="EMBL/GenBank/DDBJ databases">
        <authorList>
            <person name="Lanie J.A."/>
            <person name="Ng W.-L."/>
            <person name="Kazmierczak K.M."/>
            <person name="Andrzejewski T.M."/>
            <person name="Davidsen T.M."/>
            <person name="Wayne K.J."/>
            <person name="Tettelin H."/>
            <person name="Glass J.I."/>
            <person name="Rusch D."/>
            <person name="Podicherti R."/>
            <person name="Tsui H.-C.T."/>
            <person name="Winkler M.E."/>
        </authorList>
    </citation>
    <scope>NUCLEOTIDE SEQUENCE</scope>
</reference>
<evidence type="ECO:0000256" key="4">
    <source>
        <dbReference type="ARBA" id="ARBA00012579"/>
    </source>
</evidence>
<sequence>MQNRIGQGIDVHQLKAGTSLIIGGVNIPYFKGSKGHSDGDVLYHAIVDALLGALALGDIGQHFPSDNDRWKNVDGGKILEHTRSLIEKKGYTIINIDATVILQKPKLSPYILKMRENISNVMAISPDQVSVKATTTDNLGFTGSGEGIAATAITLLTE</sequence>
<dbReference type="AlphaFoldDB" id="A0A383D4M4"/>